<evidence type="ECO:0000256" key="1">
    <source>
        <dbReference type="SAM" id="MobiDB-lite"/>
    </source>
</evidence>
<dbReference type="Proteomes" id="UP001148614">
    <property type="component" value="Unassembled WGS sequence"/>
</dbReference>
<reference evidence="2" key="1">
    <citation type="submission" date="2022-07" db="EMBL/GenBank/DDBJ databases">
        <title>Genome Sequence of Xylaria arbuscula.</title>
        <authorList>
            <person name="Buettner E."/>
        </authorList>
    </citation>
    <scope>NUCLEOTIDE SEQUENCE</scope>
    <source>
        <strain evidence="2">VT107</strain>
    </source>
</reference>
<organism evidence="2 3">
    <name type="scientific">Xylaria arbuscula</name>
    <dbReference type="NCBI Taxonomy" id="114810"/>
    <lineage>
        <taxon>Eukaryota</taxon>
        <taxon>Fungi</taxon>
        <taxon>Dikarya</taxon>
        <taxon>Ascomycota</taxon>
        <taxon>Pezizomycotina</taxon>
        <taxon>Sordariomycetes</taxon>
        <taxon>Xylariomycetidae</taxon>
        <taxon>Xylariales</taxon>
        <taxon>Xylariaceae</taxon>
        <taxon>Xylaria</taxon>
    </lineage>
</organism>
<dbReference type="EMBL" id="JANPWZ010000564">
    <property type="protein sequence ID" value="KAJ3575111.1"/>
    <property type="molecule type" value="Genomic_DNA"/>
</dbReference>
<keyword evidence="3" id="KW-1185">Reference proteome</keyword>
<protein>
    <submittedName>
        <fullName evidence="2">Uncharacterized protein</fullName>
    </submittedName>
</protein>
<dbReference type="AlphaFoldDB" id="A0A9W8TM72"/>
<accession>A0A9W8TM72</accession>
<gene>
    <name evidence="2" type="ORF">NPX13_g4144</name>
</gene>
<evidence type="ECO:0000313" key="2">
    <source>
        <dbReference type="EMBL" id="KAJ3575111.1"/>
    </source>
</evidence>
<feature type="region of interest" description="Disordered" evidence="1">
    <location>
        <begin position="15"/>
        <end position="50"/>
    </location>
</feature>
<comment type="caution">
    <text evidence="2">The sequence shown here is derived from an EMBL/GenBank/DDBJ whole genome shotgun (WGS) entry which is preliminary data.</text>
</comment>
<evidence type="ECO:0000313" key="3">
    <source>
        <dbReference type="Proteomes" id="UP001148614"/>
    </source>
</evidence>
<name>A0A9W8TM72_9PEZI</name>
<sequence length="70" mass="7547">MLSLSSASRRAWASHHLRTGSESLAGEFGASGYETSTTRTPAKAREEAKCAKNFHWSTAAGWTKPPPAKK</sequence>
<proteinExistence type="predicted"/>